<organism evidence="2">
    <name type="scientific">uncultured Phycisphaerae bacterium</name>
    <dbReference type="NCBI Taxonomy" id="904963"/>
    <lineage>
        <taxon>Bacteria</taxon>
        <taxon>Pseudomonadati</taxon>
        <taxon>Planctomycetota</taxon>
        <taxon>Phycisphaerae</taxon>
        <taxon>environmental samples</taxon>
    </lineage>
</organism>
<accession>A0A6J4NAF7</accession>
<protein>
    <submittedName>
        <fullName evidence="2">Carbonic anhydrase, gamma class</fullName>
        <ecNumber evidence="2">4.2.1.1</ecNumber>
    </submittedName>
</protein>
<sequence length="175" mass="19770">APVHPHAEQLVPGRQRDRVRRRDGRRAVQLLVHGRRPRRRRPHRARPAGERAGRGRHPLRQRGGERDRRRRDDRPPRRRPRGDRRQRQPDRHGVDPARPDPDRPRVPGRRRRGRPAGAPGAGPHARRRRPGQDRPPGYGQGPGLHAVAHDPLRRAGRAVHGRGGRAAEAGAPAGL</sequence>
<feature type="non-terminal residue" evidence="2">
    <location>
        <position position="175"/>
    </location>
</feature>
<keyword evidence="2" id="KW-0456">Lyase</keyword>
<reference evidence="2" key="1">
    <citation type="submission" date="2020-02" db="EMBL/GenBank/DDBJ databases">
        <authorList>
            <person name="Meier V. D."/>
        </authorList>
    </citation>
    <scope>NUCLEOTIDE SEQUENCE</scope>
    <source>
        <strain evidence="2">AVDCRST_MAG64</strain>
    </source>
</reference>
<proteinExistence type="predicted"/>
<dbReference type="AlphaFoldDB" id="A0A6J4NAF7"/>
<feature type="compositionally biased region" description="Basic residues" evidence="1">
    <location>
        <begin position="154"/>
        <end position="163"/>
    </location>
</feature>
<feature type="compositionally biased region" description="Basic and acidic residues" evidence="1">
    <location>
        <begin position="83"/>
        <end position="105"/>
    </location>
</feature>
<feature type="non-terminal residue" evidence="2">
    <location>
        <position position="1"/>
    </location>
</feature>
<evidence type="ECO:0000313" key="2">
    <source>
        <dbReference type="EMBL" id="CAA9382083.1"/>
    </source>
</evidence>
<name>A0A6J4NAF7_9BACT</name>
<gene>
    <name evidence="2" type="ORF">AVDCRST_MAG64-717</name>
</gene>
<evidence type="ECO:0000256" key="1">
    <source>
        <dbReference type="SAM" id="MobiDB-lite"/>
    </source>
</evidence>
<feature type="region of interest" description="Disordered" evidence="1">
    <location>
        <begin position="1"/>
        <end position="175"/>
    </location>
</feature>
<dbReference type="EC" id="4.2.1.1" evidence="2"/>
<feature type="compositionally biased region" description="Basic and acidic residues" evidence="1">
    <location>
        <begin position="62"/>
        <end position="75"/>
    </location>
</feature>
<feature type="compositionally biased region" description="Low complexity" evidence="1">
    <location>
        <begin position="166"/>
        <end position="175"/>
    </location>
</feature>
<feature type="compositionally biased region" description="Basic residues" evidence="1">
    <location>
        <begin position="33"/>
        <end position="46"/>
    </location>
</feature>
<dbReference type="GO" id="GO:0004089">
    <property type="term" value="F:carbonate dehydratase activity"/>
    <property type="evidence" value="ECO:0007669"/>
    <property type="project" value="UniProtKB-EC"/>
</dbReference>
<dbReference type="EMBL" id="CADCUQ010000178">
    <property type="protein sequence ID" value="CAA9382083.1"/>
    <property type="molecule type" value="Genomic_DNA"/>
</dbReference>